<dbReference type="Gene3D" id="3.40.430.10">
    <property type="entry name" value="Dihydrofolate Reductase, subunit A"/>
    <property type="match status" value="1"/>
</dbReference>
<evidence type="ECO:0000259" key="1">
    <source>
        <dbReference type="Pfam" id="PF01872"/>
    </source>
</evidence>
<dbReference type="SUPFAM" id="SSF53597">
    <property type="entry name" value="Dihydrofolate reductase-like"/>
    <property type="match status" value="1"/>
</dbReference>
<sequence length="189" mass="19925">MGKVLLDVSMSLDGCVAGPDVGEDAPMGTGGERLHDWMFNGPSRSPASDVDAQMVRALNASAGAVMMGRRTFDVGVGPWGDTPFRAPCFVVTHRPMGDIVKAGGTFAFVPGIGDALERARDAAGARDILVMGADLAGRLLDARLLDEVHVHLVPVLLGDGVRISGLAELERIGLALSPYVTHLHYRVAR</sequence>
<comment type="caution">
    <text evidence="2">The sequence shown here is derived from an EMBL/GenBank/DDBJ whole genome shotgun (WGS) entry which is preliminary data.</text>
</comment>
<accession>A0ABW2CYA9</accession>
<evidence type="ECO:0000313" key="3">
    <source>
        <dbReference type="Proteomes" id="UP001596380"/>
    </source>
</evidence>
<dbReference type="PANTHER" id="PTHR38011:SF12">
    <property type="entry name" value="BIFUNCTIONAL DEAMINASE-REDUCTASE DOMAIN PROTEIN"/>
    <property type="match status" value="1"/>
</dbReference>
<dbReference type="InterPro" id="IPR002734">
    <property type="entry name" value="RibDG_C"/>
</dbReference>
<name>A0ABW2CYA9_9ACTN</name>
<dbReference type="EMBL" id="JBHSXS010000045">
    <property type="protein sequence ID" value="MFC6885960.1"/>
    <property type="molecule type" value="Genomic_DNA"/>
</dbReference>
<dbReference type="Pfam" id="PF01872">
    <property type="entry name" value="RibD_C"/>
    <property type="match status" value="1"/>
</dbReference>
<reference evidence="3" key="1">
    <citation type="journal article" date="2019" name="Int. J. Syst. Evol. Microbiol.">
        <title>The Global Catalogue of Microorganisms (GCM) 10K type strain sequencing project: providing services to taxonomists for standard genome sequencing and annotation.</title>
        <authorList>
            <consortium name="The Broad Institute Genomics Platform"/>
            <consortium name="The Broad Institute Genome Sequencing Center for Infectious Disease"/>
            <person name="Wu L."/>
            <person name="Ma J."/>
        </authorList>
    </citation>
    <scope>NUCLEOTIDE SEQUENCE [LARGE SCALE GENOMIC DNA]</scope>
    <source>
        <strain evidence="3">JCM 3369</strain>
    </source>
</reference>
<evidence type="ECO:0000313" key="2">
    <source>
        <dbReference type="EMBL" id="MFC6885960.1"/>
    </source>
</evidence>
<gene>
    <name evidence="2" type="ORF">ACFQKB_39800</name>
</gene>
<feature type="domain" description="Bacterial bifunctional deaminase-reductase C-terminal" evidence="1">
    <location>
        <begin position="3"/>
        <end position="169"/>
    </location>
</feature>
<dbReference type="PANTHER" id="PTHR38011">
    <property type="entry name" value="DIHYDROFOLATE REDUCTASE FAMILY PROTEIN (AFU_ORTHOLOGUE AFUA_8G06820)"/>
    <property type="match status" value="1"/>
</dbReference>
<dbReference type="RefSeq" id="WP_160826532.1">
    <property type="nucleotide sequence ID" value="NZ_JBHSXE010000001.1"/>
</dbReference>
<dbReference type="InterPro" id="IPR050765">
    <property type="entry name" value="Riboflavin_Biosynth_HTPR"/>
</dbReference>
<dbReference type="Proteomes" id="UP001596380">
    <property type="component" value="Unassembled WGS sequence"/>
</dbReference>
<proteinExistence type="predicted"/>
<organism evidence="2 3">
    <name type="scientific">Actinomadura yumaensis</name>
    <dbReference type="NCBI Taxonomy" id="111807"/>
    <lineage>
        <taxon>Bacteria</taxon>
        <taxon>Bacillati</taxon>
        <taxon>Actinomycetota</taxon>
        <taxon>Actinomycetes</taxon>
        <taxon>Streptosporangiales</taxon>
        <taxon>Thermomonosporaceae</taxon>
        <taxon>Actinomadura</taxon>
    </lineage>
</organism>
<keyword evidence="3" id="KW-1185">Reference proteome</keyword>
<dbReference type="InterPro" id="IPR024072">
    <property type="entry name" value="DHFR-like_dom_sf"/>
</dbReference>
<protein>
    <submittedName>
        <fullName evidence="2">Dihydrofolate reductase family protein</fullName>
    </submittedName>
</protein>